<dbReference type="EMBL" id="CP045893">
    <property type="protein sequence ID" value="QQP54125.1"/>
    <property type="molecule type" value="Genomic_DNA"/>
</dbReference>
<dbReference type="Proteomes" id="UP000595437">
    <property type="component" value="Chromosome 4"/>
</dbReference>
<name>A0A7T8QT63_CALRO</name>
<dbReference type="OrthoDB" id="7540217at2759"/>
<organism evidence="2 3">
    <name type="scientific">Caligus rogercresseyi</name>
    <name type="common">Sea louse</name>
    <dbReference type="NCBI Taxonomy" id="217165"/>
    <lineage>
        <taxon>Eukaryota</taxon>
        <taxon>Metazoa</taxon>
        <taxon>Ecdysozoa</taxon>
        <taxon>Arthropoda</taxon>
        <taxon>Crustacea</taxon>
        <taxon>Multicrustacea</taxon>
        <taxon>Hexanauplia</taxon>
        <taxon>Copepoda</taxon>
        <taxon>Siphonostomatoida</taxon>
        <taxon>Caligidae</taxon>
        <taxon>Caligus</taxon>
    </lineage>
</organism>
<feature type="compositionally biased region" description="Basic and acidic residues" evidence="1">
    <location>
        <begin position="1"/>
        <end position="15"/>
    </location>
</feature>
<proteinExistence type="predicted"/>
<gene>
    <name evidence="2" type="ORF">FKW44_006846</name>
</gene>
<protein>
    <submittedName>
        <fullName evidence="2">Uncharacterized protein</fullName>
    </submittedName>
</protein>
<accession>A0A7T8QT63</accession>
<dbReference type="AlphaFoldDB" id="A0A7T8QT63"/>
<evidence type="ECO:0000313" key="3">
    <source>
        <dbReference type="Proteomes" id="UP000595437"/>
    </source>
</evidence>
<feature type="non-terminal residue" evidence="2">
    <location>
        <position position="69"/>
    </location>
</feature>
<reference evidence="3" key="1">
    <citation type="submission" date="2021-01" db="EMBL/GenBank/DDBJ databases">
        <title>Caligus Genome Assembly.</title>
        <authorList>
            <person name="Gallardo-Escarate C."/>
        </authorList>
    </citation>
    <scope>NUCLEOTIDE SEQUENCE [LARGE SCALE GENOMIC DNA]</scope>
</reference>
<feature type="region of interest" description="Disordered" evidence="1">
    <location>
        <begin position="1"/>
        <end position="23"/>
    </location>
</feature>
<sequence>MEEEKRHSNESKGGDRVPQLPQVDRLRPVEGLELFQKNDAHHKAFSVLGATRTDEFVAEVKRKVNEDDN</sequence>
<evidence type="ECO:0000256" key="1">
    <source>
        <dbReference type="SAM" id="MobiDB-lite"/>
    </source>
</evidence>
<keyword evidence="3" id="KW-1185">Reference proteome</keyword>
<evidence type="ECO:0000313" key="2">
    <source>
        <dbReference type="EMBL" id="QQP54125.1"/>
    </source>
</evidence>